<organism evidence="3 4">
    <name type="scientific">Actinacidiphila oryziradicis</name>
    <dbReference type="NCBI Taxonomy" id="2571141"/>
    <lineage>
        <taxon>Bacteria</taxon>
        <taxon>Bacillati</taxon>
        <taxon>Actinomycetota</taxon>
        <taxon>Actinomycetes</taxon>
        <taxon>Kitasatosporales</taxon>
        <taxon>Streptomycetaceae</taxon>
        <taxon>Actinacidiphila</taxon>
    </lineage>
</organism>
<gene>
    <name evidence="3" type="ORF">FCI23_18395</name>
</gene>
<feature type="transmembrane region" description="Helical" evidence="1">
    <location>
        <begin position="32"/>
        <end position="53"/>
    </location>
</feature>
<feature type="domain" description="SPW repeat-containing integral membrane" evidence="2">
    <location>
        <begin position="37"/>
        <end position="134"/>
    </location>
</feature>
<feature type="transmembrane region" description="Helical" evidence="1">
    <location>
        <begin position="91"/>
        <end position="110"/>
    </location>
</feature>
<evidence type="ECO:0000259" key="2">
    <source>
        <dbReference type="Pfam" id="PF03779"/>
    </source>
</evidence>
<dbReference type="RefSeq" id="WP_136724990.1">
    <property type="nucleotide sequence ID" value="NZ_SUMC01000016.1"/>
</dbReference>
<comment type="caution">
    <text evidence="3">The sequence shown here is derived from an EMBL/GenBank/DDBJ whole genome shotgun (WGS) entry which is preliminary data.</text>
</comment>
<accession>A0A4U0SK41</accession>
<dbReference type="Proteomes" id="UP000305778">
    <property type="component" value="Unassembled WGS sequence"/>
</dbReference>
<evidence type="ECO:0000313" key="4">
    <source>
        <dbReference type="Proteomes" id="UP000305778"/>
    </source>
</evidence>
<keyword evidence="1" id="KW-0472">Membrane</keyword>
<reference evidence="3 4" key="1">
    <citation type="submission" date="2019-04" db="EMBL/GenBank/DDBJ databases">
        <title>Streptomyces oryziradicis sp. nov., a novel actinomycete isolated from rhizosphere soil of rice (Oryza sativa L.).</title>
        <authorList>
            <person name="Li C."/>
        </authorList>
    </citation>
    <scope>NUCLEOTIDE SEQUENCE [LARGE SCALE GENOMIC DNA]</scope>
    <source>
        <strain evidence="3 4">NEAU-C40</strain>
    </source>
</reference>
<evidence type="ECO:0000256" key="1">
    <source>
        <dbReference type="SAM" id="Phobius"/>
    </source>
</evidence>
<evidence type="ECO:0000313" key="3">
    <source>
        <dbReference type="EMBL" id="TKA10174.1"/>
    </source>
</evidence>
<feature type="transmembrane region" description="Helical" evidence="1">
    <location>
        <begin position="116"/>
        <end position="137"/>
    </location>
</feature>
<dbReference type="InterPro" id="IPR005530">
    <property type="entry name" value="SPW"/>
</dbReference>
<sequence>MADVSHHTTSDIRDHPDVAEMRDRYAQMAGEGGAVAADGMVLLAGLYCAISPWTVHFSATSRDLALNNLIMGLAVAALAFGFAMTQGRANGLSVAVSAIGIWLIVAPWIVARNPDAGMVLNNVIVGAAICVLGLLYGGTRMWADRAK</sequence>
<keyword evidence="1" id="KW-1133">Transmembrane helix</keyword>
<keyword evidence="4" id="KW-1185">Reference proteome</keyword>
<name>A0A4U0SK41_9ACTN</name>
<proteinExistence type="predicted"/>
<dbReference type="OrthoDB" id="3638638at2"/>
<feature type="transmembrane region" description="Helical" evidence="1">
    <location>
        <begin position="65"/>
        <end position="84"/>
    </location>
</feature>
<dbReference type="EMBL" id="SUMC01000016">
    <property type="protein sequence ID" value="TKA10174.1"/>
    <property type="molecule type" value="Genomic_DNA"/>
</dbReference>
<dbReference type="AlphaFoldDB" id="A0A4U0SK41"/>
<keyword evidence="1" id="KW-0812">Transmembrane</keyword>
<dbReference type="Pfam" id="PF03779">
    <property type="entry name" value="SPW"/>
    <property type="match status" value="1"/>
</dbReference>
<protein>
    <recommendedName>
        <fullName evidence="2">SPW repeat-containing integral membrane domain-containing protein</fullName>
    </recommendedName>
</protein>